<organism evidence="2 3">
    <name type="scientific">Nostoc sphaeroides CCNUC1</name>
    <dbReference type="NCBI Taxonomy" id="2653204"/>
    <lineage>
        <taxon>Bacteria</taxon>
        <taxon>Bacillati</taxon>
        <taxon>Cyanobacteriota</taxon>
        <taxon>Cyanophyceae</taxon>
        <taxon>Nostocales</taxon>
        <taxon>Nostocaceae</taxon>
        <taxon>Nostoc</taxon>
    </lineage>
</organism>
<dbReference type="Gene3D" id="3.90.1200.10">
    <property type="match status" value="1"/>
</dbReference>
<dbReference type="PANTHER" id="PTHR21310">
    <property type="entry name" value="AMINOGLYCOSIDE PHOSPHOTRANSFERASE-RELATED-RELATED"/>
    <property type="match status" value="1"/>
</dbReference>
<sequence length="389" mass="44214">MAFSLSSQNIFDYLIKYDLCTPEEQAHTQIEPKFAKNFNLLLNFANGRKILVKQEPLNREGKPAGEFLREWQIQEFVQKFPELNQMREWISEGISFNPDDSIIIFNYLDNYRDVMAFYGKENIFPLEIASAIGTILARIHSLTFNHKDYQDFFSSSKENQTSKPVNHLVKELGRISPEIFGSVPADGLKFFSLYQRYDSLGQAIAELGNSLKPNCLTHNDLKLNNILVADDWEQGIGNSTIRLIDWERCSWGDPAFDLGTLIGSYLHIWLGSMITSKTMSIDESLRMATIPLEMIQPSVAALAIAYLNHFPEILEHRPDFLQRVVQFAGWNLIVAIQSILQYQKSFGNTGICMLQVAKSLLCRPEASIPTIFGIQASELTALRAESPLF</sequence>
<keyword evidence="3" id="KW-1185">Reference proteome</keyword>
<accession>A0A5P8WC05</accession>
<dbReference type="Pfam" id="PF01636">
    <property type="entry name" value="APH"/>
    <property type="match status" value="1"/>
</dbReference>
<keyword evidence="2" id="KW-0808">Transferase</keyword>
<reference evidence="2 3" key="1">
    <citation type="submission" date="2019-10" db="EMBL/GenBank/DDBJ databases">
        <title>Genomic and transcriptomic insights into the perfect genentic adaptation of a filamentous nitrogen-fixing cyanobacterium to rice fields.</title>
        <authorList>
            <person name="Chen Z."/>
        </authorList>
    </citation>
    <scope>NUCLEOTIDE SEQUENCE [LARGE SCALE GENOMIC DNA]</scope>
    <source>
        <strain evidence="2">CCNUC1</strain>
    </source>
</reference>
<dbReference type="SUPFAM" id="SSF56112">
    <property type="entry name" value="Protein kinase-like (PK-like)"/>
    <property type="match status" value="1"/>
</dbReference>
<dbReference type="Proteomes" id="UP000326678">
    <property type="component" value="Chromosome Gxm2"/>
</dbReference>
<protein>
    <submittedName>
        <fullName evidence="2">LPS biosynthesis choline kinase</fullName>
    </submittedName>
</protein>
<gene>
    <name evidence="2" type="ORF">GXM_07648</name>
</gene>
<dbReference type="RefSeq" id="WP_152591270.1">
    <property type="nucleotide sequence ID" value="NZ_CP045227.1"/>
</dbReference>
<dbReference type="InterPro" id="IPR011009">
    <property type="entry name" value="Kinase-like_dom_sf"/>
</dbReference>
<keyword evidence="2" id="KW-0418">Kinase</keyword>
<dbReference type="EMBL" id="CP045227">
    <property type="protein sequence ID" value="QFS50154.1"/>
    <property type="molecule type" value="Genomic_DNA"/>
</dbReference>
<evidence type="ECO:0000313" key="2">
    <source>
        <dbReference type="EMBL" id="QFS50154.1"/>
    </source>
</evidence>
<evidence type="ECO:0000259" key="1">
    <source>
        <dbReference type="Pfam" id="PF01636"/>
    </source>
</evidence>
<dbReference type="AlphaFoldDB" id="A0A5P8WC05"/>
<proteinExistence type="predicted"/>
<dbReference type="InterPro" id="IPR002575">
    <property type="entry name" value="Aminoglycoside_PTrfase"/>
</dbReference>
<dbReference type="GO" id="GO:0016301">
    <property type="term" value="F:kinase activity"/>
    <property type="evidence" value="ECO:0007669"/>
    <property type="project" value="UniProtKB-KW"/>
</dbReference>
<feature type="domain" description="Aminoglycoside phosphotransferase" evidence="1">
    <location>
        <begin position="185"/>
        <end position="263"/>
    </location>
</feature>
<dbReference type="InterPro" id="IPR051678">
    <property type="entry name" value="AGP_Transferase"/>
</dbReference>
<dbReference type="KEGG" id="nsh:GXM_07648"/>
<name>A0A5P8WC05_9NOSO</name>
<evidence type="ECO:0000313" key="3">
    <source>
        <dbReference type="Proteomes" id="UP000326678"/>
    </source>
</evidence>